<reference evidence="2" key="1">
    <citation type="submission" date="2022-03" db="EMBL/GenBank/DDBJ databases">
        <authorList>
            <person name="Lindestad O."/>
        </authorList>
    </citation>
    <scope>NUCLEOTIDE SEQUENCE</scope>
</reference>
<sequence length="153" mass="16158">MSSRSLYVYFVFLGIAYGETIATNSSGAFTDGVRGNCTCGGFPTSTPRAEEAPLLSQSPGLVVVCTDEGETTCKSLCLALATATKAKGPEILCYRLGDVNELKLSAFYQACDKPWTYADMTADEPLCCENSTIKVCASAQVTKSISTTTAVAF</sequence>
<name>A0A8S4SH25_9NEOP</name>
<evidence type="ECO:0000256" key="1">
    <source>
        <dbReference type="SAM" id="SignalP"/>
    </source>
</evidence>
<dbReference type="AlphaFoldDB" id="A0A8S4SH25"/>
<evidence type="ECO:0000313" key="2">
    <source>
        <dbReference type="EMBL" id="CAH2268739.1"/>
    </source>
</evidence>
<feature type="signal peptide" evidence="1">
    <location>
        <begin position="1"/>
        <end position="18"/>
    </location>
</feature>
<dbReference type="Proteomes" id="UP000838756">
    <property type="component" value="Unassembled WGS sequence"/>
</dbReference>
<proteinExistence type="predicted"/>
<keyword evidence="1" id="KW-0732">Signal</keyword>
<comment type="caution">
    <text evidence="2">The sequence shown here is derived from an EMBL/GenBank/DDBJ whole genome shotgun (WGS) entry which is preliminary data.</text>
</comment>
<feature type="chain" id="PRO_5035901606" evidence="1">
    <location>
        <begin position="19"/>
        <end position="153"/>
    </location>
</feature>
<evidence type="ECO:0000313" key="3">
    <source>
        <dbReference type="Proteomes" id="UP000838756"/>
    </source>
</evidence>
<protein>
    <submittedName>
        <fullName evidence="2">Jg23763 protein</fullName>
    </submittedName>
</protein>
<dbReference type="EMBL" id="CAKXAJ010026465">
    <property type="protein sequence ID" value="CAH2268739.1"/>
    <property type="molecule type" value="Genomic_DNA"/>
</dbReference>
<dbReference type="OrthoDB" id="7643562at2759"/>
<accession>A0A8S4SH25</accession>
<organism evidence="2 3">
    <name type="scientific">Pararge aegeria aegeria</name>
    <dbReference type="NCBI Taxonomy" id="348720"/>
    <lineage>
        <taxon>Eukaryota</taxon>
        <taxon>Metazoa</taxon>
        <taxon>Ecdysozoa</taxon>
        <taxon>Arthropoda</taxon>
        <taxon>Hexapoda</taxon>
        <taxon>Insecta</taxon>
        <taxon>Pterygota</taxon>
        <taxon>Neoptera</taxon>
        <taxon>Endopterygota</taxon>
        <taxon>Lepidoptera</taxon>
        <taxon>Glossata</taxon>
        <taxon>Ditrysia</taxon>
        <taxon>Papilionoidea</taxon>
        <taxon>Nymphalidae</taxon>
        <taxon>Satyrinae</taxon>
        <taxon>Satyrini</taxon>
        <taxon>Parargina</taxon>
        <taxon>Pararge</taxon>
    </lineage>
</organism>
<keyword evidence="3" id="KW-1185">Reference proteome</keyword>
<gene>
    <name evidence="2" type="primary">jg23763</name>
    <name evidence="2" type="ORF">PAEG_LOCUS27065</name>
</gene>